<gene>
    <name evidence="1" type="ORF">Ddye_023681</name>
</gene>
<protein>
    <submittedName>
        <fullName evidence="1">Uncharacterized protein</fullName>
    </submittedName>
</protein>
<dbReference type="AlphaFoldDB" id="A0AAD9TUE9"/>
<accession>A0AAD9TUE9</accession>
<dbReference type="Proteomes" id="UP001280121">
    <property type="component" value="Unassembled WGS sequence"/>
</dbReference>
<evidence type="ECO:0000313" key="2">
    <source>
        <dbReference type="Proteomes" id="UP001280121"/>
    </source>
</evidence>
<name>A0AAD9TUE9_9ROSI</name>
<proteinExistence type="predicted"/>
<organism evidence="1 2">
    <name type="scientific">Dipteronia dyeriana</name>
    <dbReference type="NCBI Taxonomy" id="168575"/>
    <lineage>
        <taxon>Eukaryota</taxon>
        <taxon>Viridiplantae</taxon>
        <taxon>Streptophyta</taxon>
        <taxon>Embryophyta</taxon>
        <taxon>Tracheophyta</taxon>
        <taxon>Spermatophyta</taxon>
        <taxon>Magnoliopsida</taxon>
        <taxon>eudicotyledons</taxon>
        <taxon>Gunneridae</taxon>
        <taxon>Pentapetalae</taxon>
        <taxon>rosids</taxon>
        <taxon>malvids</taxon>
        <taxon>Sapindales</taxon>
        <taxon>Sapindaceae</taxon>
        <taxon>Hippocastanoideae</taxon>
        <taxon>Acereae</taxon>
        <taxon>Dipteronia</taxon>
    </lineage>
</organism>
<evidence type="ECO:0000313" key="1">
    <source>
        <dbReference type="EMBL" id="KAK2641918.1"/>
    </source>
</evidence>
<dbReference type="EMBL" id="JANJYI010000007">
    <property type="protein sequence ID" value="KAK2641918.1"/>
    <property type="molecule type" value="Genomic_DNA"/>
</dbReference>
<reference evidence="1" key="1">
    <citation type="journal article" date="2023" name="Plant J.">
        <title>Genome sequences and population genomics provide insights into the demographic history, inbreeding, and mutation load of two 'living fossil' tree species of Dipteronia.</title>
        <authorList>
            <person name="Feng Y."/>
            <person name="Comes H.P."/>
            <person name="Chen J."/>
            <person name="Zhu S."/>
            <person name="Lu R."/>
            <person name="Zhang X."/>
            <person name="Li P."/>
            <person name="Qiu J."/>
            <person name="Olsen K.M."/>
            <person name="Qiu Y."/>
        </authorList>
    </citation>
    <scope>NUCLEOTIDE SEQUENCE</scope>
    <source>
        <strain evidence="1">KIB01</strain>
    </source>
</reference>
<comment type="caution">
    <text evidence="1">The sequence shown here is derived from an EMBL/GenBank/DDBJ whole genome shotgun (WGS) entry which is preliminary data.</text>
</comment>
<sequence>MLETKEVLLRFEDNDDSLYIITLSHLLQVERLKSGENFFIWWQPGPDIRLAQVRNTQCHLVS</sequence>
<keyword evidence="2" id="KW-1185">Reference proteome</keyword>